<keyword evidence="2" id="KW-1185">Reference proteome</keyword>
<organism evidence="1 2">
    <name type="scientific">Halalkalibacter suaedae</name>
    <dbReference type="NCBI Taxonomy" id="2822140"/>
    <lineage>
        <taxon>Bacteria</taxon>
        <taxon>Bacillati</taxon>
        <taxon>Bacillota</taxon>
        <taxon>Bacilli</taxon>
        <taxon>Bacillales</taxon>
        <taxon>Bacillaceae</taxon>
        <taxon>Halalkalibacter</taxon>
    </lineage>
</organism>
<gene>
    <name evidence="1" type="ORF">J7W16_11870</name>
</gene>
<evidence type="ECO:0000313" key="2">
    <source>
        <dbReference type="Proteomes" id="UP000678228"/>
    </source>
</evidence>
<evidence type="ECO:0000313" key="1">
    <source>
        <dbReference type="EMBL" id="MBP3951829.1"/>
    </source>
</evidence>
<name>A0A940WSC6_9BACI</name>
<proteinExistence type="predicted"/>
<dbReference type="AlphaFoldDB" id="A0A940WSC6"/>
<dbReference type="EMBL" id="JAGKSQ010000004">
    <property type="protein sequence ID" value="MBP3951829.1"/>
    <property type="molecule type" value="Genomic_DNA"/>
</dbReference>
<sequence length="64" mass="7148">MNKFMIIMLMAILAGCSDQSTVYTPSIKLTSSNVRIVSDIPEQQPIVDGQLFEHIGLVSLQYDF</sequence>
<dbReference type="Proteomes" id="UP000678228">
    <property type="component" value="Unassembled WGS sequence"/>
</dbReference>
<reference evidence="1" key="1">
    <citation type="submission" date="2021-03" db="EMBL/GenBank/DDBJ databases">
        <title>Bacillus suaedae sp. nov., isolated from Suaeda aralocaspica.</title>
        <authorList>
            <person name="Lei R.F.R."/>
        </authorList>
    </citation>
    <scope>NUCLEOTIDE SEQUENCE</scope>
    <source>
        <strain evidence="1">YZJH907-2</strain>
    </source>
</reference>
<dbReference type="RefSeq" id="WP_210597517.1">
    <property type="nucleotide sequence ID" value="NZ_JAGKSQ010000004.1"/>
</dbReference>
<protein>
    <submittedName>
        <fullName evidence="1">Uncharacterized protein</fullName>
    </submittedName>
</protein>
<accession>A0A940WSC6</accession>
<dbReference type="PROSITE" id="PS51257">
    <property type="entry name" value="PROKAR_LIPOPROTEIN"/>
    <property type="match status" value="1"/>
</dbReference>
<comment type="caution">
    <text evidence="1">The sequence shown here is derived from an EMBL/GenBank/DDBJ whole genome shotgun (WGS) entry which is preliminary data.</text>
</comment>